<accession>A0A1D3K8D5</accession>
<proteinExistence type="predicted"/>
<evidence type="ECO:0000313" key="2">
    <source>
        <dbReference type="Proteomes" id="UP000245431"/>
    </source>
</evidence>
<name>A0A1D3K8D5_PSEVE</name>
<gene>
    <name evidence="1" type="ORF">PVE_R2G0543</name>
</gene>
<dbReference type="Proteomes" id="UP000245431">
    <property type="component" value="Chromosome PVE_r2"/>
</dbReference>
<sequence length="235" mass="25649">MNPTLLSNEPGLPVFVKFEVQRCIRVMFGVESQYLPIDPRQVEGVLEPVRNETTLDEHPNLSLILSQQPGGVQMAMIDHCDGDVYLAADAGQDPHSEVSMARFAGEAWRVVGCEDGFPNEPYQLMTSESMLAAQSVCNGLQALLKPVRVALGMDGGSQSFIFTDRAAEVLVMDSAYAIQNKESGTLVINSPYLGHENEYAGEVYRGNLAPEAVSHFWGQVKAFEEPSTEVLAIGQ</sequence>
<reference evidence="2" key="1">
    <citation type="submission" date="2016-07" db="EMBL/GenBank/DDBJ databases">
        <authorList>
            <person name="Florea S."/>
            <person name="Webb J.S."/>
            <person name="Jaromczyk J."/>
            <person name="Schardl C.L."/>
        </authorList>
    </citation>
    <scope>NUCLEOTIDE SEQUENCE [LARGE SCALE GENOMIC DNA]</scope>
    <source>
        <strain evidence="2">1YdBTEX2</strain>
    </source>
</reference>
<evidence type="ECO:0000313" key="1">
    <source>
        <dbReference type="EMBL" id="SBW84570.1"/>
    </source>
</evidence>
<dbReference type="AlphaFoldDB" id="A0A1D3K8D5"/>
<protein>
    <submittedName>
        <fullName evidence="1">Uncharacterized protein</fullName>
    </submittedName>
</protein>
<organism evidence="1 2">
    <name type="scientific">Pseudomonas veronii 1YdBTEX2</name>
    <dbReference type="NCBI Taxonomy" id="1295141"/>
    <lineage>
        <taxon>Bacteria</taxon>
        <taxon>Pseudomonadati</taxon>
        <taxon>Pseudomonadota</taxon>
        <taxon>Gammaproteobacteria</taxon>
        <taxon>Pseudomonadales</taxon>
        <taxon>Pseudomonadaceae</taxon>
        <taxon>Pseudomonas</taxon>
    </lineage>
</organism>
<dbReference type="EMBL" id="LT599584">
    <property type="protein sequence ID" value="SBW84570.1"/>
    <property type="molecule type" value="Genomic_DNA"/>
</dbReference>